<evidence type="ECO:0000313" key="1">
    <source>
        <dbReference type="EMBL" id="TCL33583.1"/>
    </source>
</evidence>
<dbReference type="OrthoDB" id="6687756at2"/>
<name>A0A4R1PSF6_9FIRM</name>
<dbReference type="RefSeq" id="WP_132083074.1">
    <property type="nucleotide sequence ID" value="NZ_SLUI01000017.1"/>
</dbReference>
<organism evidence="1 2">
    <name type="scientific">Anaerospora hongkongensis</name>
    <dbReference type="NCBI Taxonomy" id="244830"/>
    <lineage>
        <taxon>Bacteria</taxon>
        <taxon>Bacillati</taxon>
        <taxon>Bacillota</taxon>
        <taxon>Negativicutes</taxon>
        <taxon>Selenomonadales</taxon>
        <taxon>Sporomusaceae</taxon>
        <taxon>Anaerospora</taxon>
    </lineage>
</organism>
<keyword evidence="2" id="KW-1185">Reference proteome</keyword>
<accession>A0A4R1PSF6</accession>
<dbReference type="AlphaFoldDB" id="A0A4R1PSF6"/>
<proteinExistence type="predicted"/>
<evidence type="ECO:0000313" key="2">
    <source>
        <dbReference type="Proteomes" id="UP000295063"/>
    </source>
</evidence>
<protein>
    <submittedName>
        <fullName evidence="1">Uncharacterized protein</fullName>
    </submittedName>
</protein>
<dbReference type="EMBL" id="SLUI01000017">
    <property type="protein sequence ID" value="TCL33583.1"/>
    <property type="molecule type" value="Genomic_DNA"/>
</dbReference>
<dbReference type="Proteomes" id="UP000295063">
    <property type="component" value="Unassembled WGS sequence"/>
</dbReference>
<comment type="caution">
    <text evidence="1">The sequence shown here is derived from an EMBL/GenBank/DDBJ whole genome shotgun (WGS) entry which is preliminary data.</text>
</comment>
<reference evidence="1 2" key="1">
    <citation type="submission" date="2019-03" db="EMBL/GenBank/DDBJ databases">
        <title>Genomic Encyclopedia of Type Strains, Phase IV (KMG-IV): sequencing the most valuable type-strain genomes for metagenomic binning, comparative biology and taxonomic classification.</title>
        <authorList>
            <person name="Goeker M."/>
        </authorList>
    </citation>
    <scope>NUCLEOTIDE SEQUENCE [LARGE SCALE GENOMIC DNA]</scope>
    <source>
        <strain evidence="1 2">DSM 15969</strain>
    </source>
</reference>
<sequence>MNREEIYSALFRKIEAIENLVTVSRVLKHWDNVPPSGQPALFMTQAGEVPVSRPGLPTTWNLAVDLHLYCNVGNDSEAIPAAAINRYLDAIQKALEPEKISGCQTLGGLVRDVKFGEKIETYEGMLGPQAVAIIPINIILED</sequence>
<gene>
    <name evidence="1" type="ORF">EV210_11741</name>
</gene>